<proteinExistence type="predicted"/>
<accession>A0A7S4VQF5</accession>
<organism evidence="1">
    <name type="scientific">Ditylum brightwellii</name>
    <dbReference type="NCBI Taxonomy" id="49249"/>
    <lineage>
        <taxon>Eukaryota</taxon>
        <taxon>Sar</taxon>
        <taxon>Stramenopiles</taxon>
        <taxon>Ochrophyta</taxon>
        <taxon>Bacillariophyta</taxon>
        <taxon>Mediophyceae</taxon>
        <taxon>Lithodesmiophycidae</taxon>
        <taxon>Lithodesmiales</taxon>
        <taxon>Lithodesmiaceae</taxon>
        <taxon>Ditylum</taxon>
    </lineage>
</organism>
<reference evidence="1" key="1">
    <citation type="submission" date="2021-01" db="EMBL/GenBank/DDBJ databases">
        <authorList>
            <person name="Corre E."/>
            <person name="Pelletier E."/>
            <person name="Niang G."/>
            <person name="Scheremetjew M."/>
            <person name="Finn R."/>
            <person name="Kale V."/>
            <person name="Holt S."/>
            <person name="Cochrane G."/>
            <person name="Meng A."/>
            <person name="Brown T."/>
            <person name="Cohen L."/>
        </authorList>
    </citation>
    <scope>NUCLEOTIDE SEQUENCE</scope>
    <source>
        <strain evidence="1">GSO104</strain>
    </source>
</reference>
<dbReference type="EMBL" id="HBNS01044128">
    <property type="protein sequence ID" value="CAE4643758.1"/>
    <property type="molecule type" value="Transcribed_RNA"/>
</dbReference>
<gene>
    <name evidence="1" type="ORF">DBRI00130_LOCUS34206</name>
</gene>
<sequence length="165" mass="18354">MTKSGSAYRQSGTKRGLFDYQWSQQIHDLLYACLQGAAPHVINYLAGWDKKRGRKFEWSHCNSDKDGGLVLAARSGFLTLDAHLFSLGAMDTIIEIKASIKVLNAGIGSINEELVLFALNHNGIANEIDNTNIVQSHYNLKAFGPLNTEERLQYDNVSVLKMPIE</sequence>
<evidence type="ECO:0000313" key="1">
    <source>
        <dbReference type="EMBL" id="CAE4643758.1"/>
    </source>
</evidence>
<protein>
    <submittedName>
        <fullName evidence="1">Uncharacterized protein</fullName>
    </submittedName>
</protein>
<dbReference type="AlphaFoldDB" id="A0A7S4VQF5"/>
<name>A0A7S4VQF5_9STRA</name>